<dbReference type="NCBIfam" id="TIGR00762">
    <property type="entry name" value="DegV"/>
    <property type="match status" value="1"/>
</dbReference>
<gene>
    <name evidence="2" type="ORF">HT102_04005</name>
</gene>
<dbReference type="PANTHER" id="PTHR33434">
    <property type="entry name" value="DEGV DOMAIN-CONTAINING PROTEIN DR_1986-RELATED"/>
    <property type="match status" value="1"/>
</dbReference>
<dbReference type="RefSeq" id="WP_192038131.1">
    <property type="nucleotide sequence ID" value="NZ_JACYWE010000002.1"/>
</dbReference>
<dbReference type="GO" id="GO:0008289">
    <property type="term" value="F:lipid binding"/>
    <property type="evidence" value="ECO:0007669"/>
    <property type="project" value="UniProtKB-KW"/>
</dbReference>
<evidence type="ECO:0000313" key="3">
    <source>
        <dbReference type="Proteomes" id="UP000642993"/>
    </source>
</evidence>
<accession>A0A927JB52</accession>
<dbReference type="InterPro" id="IPR050270">
    <property type="entry name" value="DegV_domain_contain"/>
</dbReference>
<sequence>MAVTVVTDSSATLPIDLVRRHGIHVVPLHIIYHGEDLREGIDPMPSDAWRGSGVSTAGASPQELLSAFEEAQAASDGDGVVGIFLSRKLSSTWEAAHQAAGQAGPHVRVVDSQAAAFSLAFIVLAAARAAQEGCDRDAVYETAVRAATRTRSFVYVNQLDNLRRGGRIGAASAILGTALAIKPVLHLSDGALAVRDKARTATKALNHLVDLAVDAGAPHRDIRIAVQHIEAEDRARQVLDRITTRLGKVHSTHISELGAVLGVHLGPGAISVSLYHE</sequence>
<dbReference type="InterPro" id="IPR003797">
    <property type="entry name" value="DegV"/>
</dbReference>
<dbReference type="Proteomes" id="UP000642993">
    <property type="component" value="Unassembled WGS sequence"/>
</dbReference>
<evidence type="ECO:0000313" key="2">
    <source>
        <dbReference type="EMBL" id="MBD8505650.1"/>
    </source>
</evidence>
<dbReference type="SUPFAM" id="SSF82549">
    <property type="entry name" value="DAK1/DegV-like"/>
    <property type="match status" value="1"/>
</dbReference>
<comment type="caution">
    <text evidence="2">The sequence shown here is derived from an EMBL/GenBank/DDBJ whole genome shotgun (WGS) entry which is preliminary data.</text>
</comment>
<organism evidence="2 3">
    <name type="scientific">Lolliginicoccus lacisalsi</name>
    <dbReference type="NCBI Taxonomy" id="2742202"/>
    <lineage>
        <taxon>Bacteria</taxon>
        <taxon>Bacillati</taxon>
        <taxon>Actinomycetota</taxon>
        <taxon>Actinomycetes</taxon>
        <taxon>Mycobacteriales</taxon>
        <taxon>Hoyosellaceae</taxon>
        <taxon>Lolliginicoccus</taxon>
    </lineage>
</organism>
<keyword evidence="1" id="KW-0446">Lipid-binding</keyword>
<evidence type="ECO:0000256" key="1">
    <source>
        <dbReference type="ARBA" id="ARBA00023121"/>
    </source>
</evidence>
<reference evidence="2" key="1">
    <citation type="submission" date="2020-09" db="EMBL/GenBank/DDBJ databases">
        <title>Hoyosella lacisalsi sp. nov., a halotolerant actinobacterium isolated from soil of Lake Gudzhirganskoe.</title>
        <authorList>
            <person name="Yang Q."/>
            <person name="Guo P.Y."/>
            <person name="Liu S.W."/>
            <person name="Li F.N."/>
            <person name="Sun C.H."/>
        </authorList>
    </citation>
    <scope>NUCLEOTIDE SEQUENCE</scope>
    <source>
        <strain evidence="2">G463</strain>
    </source>
</reference>
<name>A0A927JB52_9ACTN</name>
<dbReference type="PROSITE" id="PS51482">
    <property type="entry name" value="DEGV"/>
    <property type="match status" value="1"/>
</dbReference>
<dbReference type="Pfam" id="PF02645">
    <property type="entry name" value="DegV"/>
    <property type="match status" value="1"/>
</dbReference>
<dbReference type="InterPro" id="IPR043168">
    <property type="entry name" value="DegV_C"/>
</dbReference>
<dbReference type="Gene3D" id="3.40.50.10170">
    <property type="match status" value="1"/>
</dbReference>
<protein>
    <submittedName>
        <fullName evidence="2">DegV family protein</fullName>
    </submittedName>
</protein>
<dbReference type="EMBL" id="JACYWE010000002">
    <property type="protein sequence ID" value="MBD8505650.1"/>
    <property type="molecule type" value="Genomic_DNA"/>
</dbReference>
<dbReference type="AlphaFoldDB" id="A0A927JB52"/>
<dbReference type="PANTHER" id="PTHR33434:SF2">
    <property type="entry name" value="FATTY ACID-BINDING PROTEIN TM_1468"/>
    <property type="match status" value="1"/>
</dbReference>
<keyword evidence="3" id="KW-1185">Reference proteome</keyword>
<dbReference type="Gene3D" id="3.30.1180.10">
    <property type="match status" value="1"/>
</dbReference>
<proteinExistence type="predicted"/>